<feature type="compositionally biased region" description="Acidic residues" evidence="3">
    <location>
        <begin position="79"/>
        <end position="92"/>
    </location>
</feature>
<evidence type="ECO:0000259" key="4">
    <source>
        <dbReference type="PROSITE" id="PS50013"/>
    </source>
</evidence>
<comment type="subcellular location">
    <subcellularLocation>
        <location evidence="1">Nucleus</location>
    </subcellularLocation>
</comment>
<evidence type="ECO:0000313" key="5">
    <source>
        <dbReference type="EMBL" id="KAJ3170833.1"/>
    </source>
</evidence>
<reference evidence="5" key="1">
    <citation type="submission" date="2020-05" db="EMBL/GenBank/DDBJ databases">
        <title>Phylogenomic resolution of chytrid fungi.</title>
        <authorList>
            <person name="Stajich J.E."/>
            <person name="Amses K."/>
            <person name="Simmons R."/>
            <person name="Seto K."/>
            <person name="Myers J."/>
            <person name="Bonds A."/>
            <person name="Quandt C.A."/>
            <person name="Barry K."/>
            <person name="Liu P."/>
            <person name="Grigoriev I."/>
            <person name="Longcore J.E."/>
            <person name="James T.Y."/>
        </authorList>
    </citation>
    <scope>NUCLEOTIDE SEQUENCE</scope>
    <source>
        <strain evidence="5">JEL0379</strain>
    </source>
</reference>
<dbReference type="SUPFAM" id="SSF54160">
    <property type="entry name" value="Chromo domain-like"/>
    <property type="match status" value="2"/>
</dbReference>
<dbReference type="InterPro" id="IPR008251">
    <property type="entry name" value="Chromo_shadow_dom"/>
</dbReference>
<evidence type="ECO:0000256" key="2">
    <source>
        <dbReference type="ARBA" id="ARBA00023242"/>
    </source>
</evidence>
<keyword evidence="6" id="KW-1185">Reference proteome</keyword>
<dbReference type="InterPro" id="IPR016197">
    <property type="entry name" value="Chromo-like_dom_sf"/>
</dbReference>
<name>A0AAD5XIX2_9FUNG</name>
<dbReference type="AlphaFoldDB" id="A0AAD5XIX2"/>
<dbReference type="PROSITE" id="PS50013">
    <property type="entry name" value="CHROMO_2"/>
    <property type="match status" value="1"/>
</dbReference>
<evidence type="ECO:0000313" key="6">
    <source>
        <dbReference type="Proteomes" id="UP001212152"/>
    </source>
</evidence>
<dbReference type="GO" id="GO:0000792">
    <property type="term" value="C:heterochromatin"/>
    <property type="evidence" value="ECO:0007669"/>
    <property type="project" value="UniProtKB-ARBA"/>
</dbReference>
<feature type="compositionally biased region" description="Basic residues" evidence="3">
    <location>
        <begin position="232"/>
        <end position="241"/>
    </location>
</feature>
<protein>
    <submittedName>
        <fullName evidence="5">Chromobox protein 1</fullName>
    </submittedName>
</protein>
<organism evidence="5 6">
    <name type="scientific">Geranomyces variabilis</name>
    <dbReference type="NCBI Taxonomy" id="109894"/>
    <lineage>
        <taxon>Eukaryota</taxon>
        <taxon>Fungi</taxon>
        <taxon>Fungi incertae sedis</taxon>
        <taxon>Chytridiomycota</taxon>
        <taxon>Chytridiomycota incertae sedis</taxon>
        <taxon>Chytridiomycetes</taxon>
        <taxon>Spizellomycetales</taxon>
        <taxon>Powellomycetaceae</taxon>
        <taxon>Geranomyces</taxon>
    </lineage>
</organism>
<dbReference type="Pfam" id="PF00385">
    <property type="entry name" value="Chromo"/>
    <property type="match status" value="1"/>
</dbReference>
<feature type="region of interest" description="Disordered" evidence="3">
    <location>
        <begin position="397"/>
        <end position="419"/>
    </location>
</feature>
<accession>A0AAD5XIX2</accession>
<keyword evidence="2" id="KW-0539">Nucleus</keyword>
<dbReference type="InterPro" id="IPR023779">
    <property type="entry name" value="Chromodomain_CS"/>
</dbReference>
<feature type="region of interest" description="Disordered" evidence="3">
    <location>
        <begin position="143"/>
        <end position="169"/>
    </location>
</feature>
<dbReference type="CDD" id="cd00024">
    <property type="entry name" value="CD_CSD"/>
    <property type="match status" value="1"/>
</dbReference>
<feature type="compositionally biased region" description="Acidic residues" evidence="3">
    <location>
        <begin position="185"/>
        <end position="194"/>
    </location>
</feature>
<sequence length="458" mass="49966">MATARDYVDDPISSGEEDAVPGQIPSKSPTSAVDVTNGDSDAGPADKSPSGVEPMIVDDENGERDKHANGDDKENNGAGEDEDEDESEPEWEVEAIIGARKIKGVQQYHIKWKGFDEDDNTWEPETNIHCPDLVDAYWAEHAEKQSAKAAAKNSARGNRTVLGGSDRRKRKSVDLEQVFNIESEEDENDVEFDESASGRRPAKRRRGDSPPARRAVRRNRNSGGGLGAMSPRSRRPVKHVNYKLADPEKDLDSDSGESIGAGSGLRGSLSSWDPLVQEIENVDEGERKGELRVFIRWKNGTRSEESALIANKKCPQAIIKFYESHIRFKLPENGDDEASTGYVDGDAATDRGNTAELLNTPASAGVHVEDLTDGTTLLVSTEKETTSEMRVEMSADGTVLSSHTTTSITTKHVSSPPRANALAESIIMREGEDEELDFVPQTQTQSAPEEIQVIPSPL</sequence>
<gene>
    <name evidence="5" type="primary">CBX1</name>
    <name evidence="5" type="ORF">HDU87_008718</name>
</gene>
<feature type="region of interest" description="Disordered" evidence="3">
    <location>
        <begin position="1"/>
        <end position="92"/>
    </location>
</feature>
<dbReference type="Gene3D" id="2.40.50.40">
    <property type="match status" value="2"/>
</dbReference>
<feature type="compositionally biased region" description="Polar residues" evidence="3">
    <location>
        <begin position="25"/>
        <end position="39"/>
    </location>
</feature>
<dbReference type="InterPro" id="IPR051219">
    <property type="entry name" value="Heterochromatin_chromo-domain"/>
</dbReference>
<dbReference type="Proteomes" id="UP001212152">
    <property type="component" value="Unassembled WGS sequence"/>
</dbReference>
<dbReference type="GO" id="GO:0005634">
    <property type="term" value="C:nucleus"/>
    <property type="evidence" value="ECO:0007669"/>
    <property type="project" value="UniProtKB-SubCell"/>
</dbReference>
<feature type="compositionally biased region" description="Low complexity" evidence="3">
    <location>
        <begin position="398"/>
        <end position="415"/>
    </location>
</feature>
<evidence type="ECO:0000256" key="3">
    <source>
        <dbReference type="SAM" id="MobiDB-lite"/>
    </source>
</evidence>
<feature type="region of interest" description="Disordered" evidence="3">
    <location>
        <begin position="185"/>
        <end position="267"/>
    </location>
</feature>
<dbReference type="SMART" id="SM00298">
    <property type="entry name" value="CHROMO"/>
    <property type="match status" value="2"/>
</dbReference>
<dbReference type="InterPro" id="IPR000953">
    <property type="entry name" value="Chromo/chromo_shadow_dom"/>
</dbReference>
<dbReference type="Pfam" id="PF01393">
    <property type="entry name" value="Chromo_shadow"/>
    <property type="match status" value="1"/>
</dbReference>
<feature type="compositionally biased region" description="Basic and acidic residues" evidence="3">
    <location>
        <begin position="63"/>
        <end position="75"/>
    </location>
</feature>
<dbReference type="PANTHER" id="PTHR22812">
    <property type="entry name" value="CHROMOBOX PROTEIN"/>
    <property type="match status" value="1"/>
</dbReference>
<dbReference type="EMBL" id="JADGJQ010000093">
    <property type="protein sequence ID" value="KAJ3170833.1"/>
    <property type="molecule type" value="Genomic_DNA"/>
</dbReference>
<dbReference type="SMART" id="SM00300">
    <property type="entry name" value="ChSh"/>
    <property type="match status" value="1"/>
</dbReference>
<feature type="domain" description="Chromo" evidence="4">
    <location>
        <begin position="91"/>
        <end position="149"/>
    </location>
</feature>
<evidence type="ECO:0000256" key="1">
    <source>
        <dbReference type="ARBA" id="ARBA00004123"/>
    </source>
</evidence>
<comment type="caution">
    <text evidence="5">The sequence shown here is derived from an EMBL/GenBank/DDBJ whole genome shotgun (WGS) entry which is preliminary data.</text>
</comment>
<dbReference type="InterPro" id="IPR023780">
    <property type="entry name" value="Chromo_domain"/>
</dbReference>
<proteinExistence type="predicted"/>
<dbReference type="PROSITE" id="PS00598">
    <property type="entry name" value="CHROMO_1"/>
    <property type="match status" value="1"/>
</dbReference>